<reference evidence="9 10" key="1">
    <citation type="submission" date="2018-10" db="EMBL/GenBank/DDBJ databases">
        <title>Genomic Encyclopedia of Archaeal and Bacterial Type Strains, Phase II (KMG-II): from individual species to whole genera.</title>
        <authorList>
            <person name="Goeker M."/>
        </authorList>
    </citation>
    <scope>NUCLEOTIDE SEQUENCE [LARGE SCALE GENOMIC DNA]</scope>
    <source>
        <strain evidence="9 10">RP-AC37</strain>
    </source>
</reference>
<dbReference type="GO" id="GO:0016020">
    <property type="term" value="C:membrane"/>
    <property type="evidence" value="ECO:0007669"/>
    <property type="project" value="InterPro"/>
</dbReference>
<keyword evidence="2 6" id="KW-1133">Transmembrane helix</keyword>
<name>A0A420XTM9_9ACTN</name>
<comment type="caution">
    <text evidence="9">The sequence shown here is derived from an EMBL/GenBank/DDBJ whole genome shotgun (WGS) entry which is preliminary data.</text>
</comment>
<keyword evidence="1 6" id="KW-0812">Transmembrane</keyword>
<dbReference type="InParanoid" id="A0A420XTM9"/>
<evidence type="ECO:0000313" key="9">
    <source>
        <dbReference type="EMBL" id="RKS80193.1"/>
    </source>
</evidence>
<dbReference type="AlphaFoldDB" id="A0A420XTM9"/>
<protein>
    <submittedName>
        <fullName evidence="9">Methyl-accepting chemotaxis protein</fullName>
    </submittedName>
</protein>
<evidence type="ECO:0000256" key="5">
    <source>
        <dbReference type="PROSITE-ProRule" id="PRU00284"/>
    </source>
</evidence>
<dbReference type="SMART" id="SM00283">
    <property type="entry name" value="MA"/>
    <property type="match status" value="1"/>
</dbReference>
<sequence length="521" mass="53390">MALPALSVSKKLAALAGAGLLSTVAVGSVAISGANGIRSEQDKLNDVRDVRALVLRLDTRASELKVDAYKALLAPKPDALLADLADDQAKAQGFLDAIHEDQLTQDTKDEIAGLRTAYAAYFGEIKTVIDAATANQPVERAKYEDVQKANDATDDAVAAADDALTVDVKKYTASSARKVTEVRSLTLLTCLLALLVLGGIAWRVSRGIVRPLRKAGDALDALAHGDLTYAVDITGRDEIGRMGESLRGAQQGIRTLVDAVSGSAGSLSTAAEQLTGVAAEISGTAESASAQADAVAEAAGSVSHAVDTVAAGSEEMGASIAEIAHNTSEAARVASQAVGVAEAANATVTSLGDSSREIGDVVKVITSIAEQTNLLALNATIEAARAGEAGKGFAVVANEVKDLAQETSRATDDIVRRVEAIQNDTSSAVEAIGEIAAIIARINDFQMTIASAVEEQTATTGEMGRNVTEAAQATSRIAAGIDGVAGSARATAHTVTEAQQSASELARMSGELQSLVGRFTV</sequence>
<feature type="transmembrane region" description="Helical" evidence="6">
    <location>
        <begin position="185"/>
        <end position="204"/>
    </location>
</feature>
<keyword evidence="3 5" id="KW-0807">Transducer</keyword>
<dbReference type="Gene3D" id="1.10.287.950">
    <property type="entry name" value="Methyl-accepting chemotaxis protein"/>
    <property type="match status" value="1"/>
</dbReference>
<dbReference type="GO" id="GO:0007165">
    <property type="term" value="P:signal transduction"/>
    <property type="evidence" value="ECO:0007669"/>
    <property type="project" value="UniProtKB-KW"/>
</dbReference>
<feature type="domain" description="Methyl-accepting transducer" evidence="7">
    <location>
        <begin position="263"/>
        <end position="492"/>
    </location>
</feature>
<dbReference type="Pfam" id="PF00672">
    <property type="entry name" value="HAMP"/>
    <property type="match status" value="1"/>
</dbReference>
<dbReference type="SMART" id="SM00304">
    <property type="entry name" value="HAMP"/>
    <property type="match status" value="2"/>
</dbReference>
<dbReference type="SUPFAM" id="SSF58104">
    <property type="entry name" value="Methyl-accepting chemotaxis protein (MCP) signaling domain"/>
    <property type="match status" value="1"/>
</dbReference>
<evidence type="ECO:0000256" key="4">
    <source>
        <dbReference type="ARBA" id="ARBA00029447"/>
    </source>
</evidence>
<dbReference type="Proteomes" id="UP000281955">
    <property type="component" value="Unassembled WGS sequence"/>
</dbReference>
<evidence type="ECO:0000256" key="2">
    <source>
        <dbReference type="ARBA" id="ARBA00022989"/>
    </source>
</evidence>
<accession>A0A420XTM9</accession>
<dbReference type="InterPro" id="IPR004089">
    <property type="entry name" value="MCPsignal_dom"/>
</dbReference>
<evidence type="ECO:0000256" key="6">
    <source>
        <dbReference type="SAM" id="Phobius"/>
    </source>
</evidence>
<comment type="similarity">
    <text evidence="4">Belongs to the methyl-accepting chemotaxis (MCP) protein family.</text>
</comment>
<feature type="domain" description="HAMP" evidence="8">
    <location>
        <begin position="206"/>
        <end position="258"/>
    </location>
</feature>
<dbReference type="PANTHER" id="PTHR32089">
    <property type="entry name" value="METHYL-ACCEPTING CHEMOTAXIS PROTEIN MCPB"/>
    <property type="match status" value="1"/>
</dbReference>
<dbReference type="CDD" id="cd06225">
    <property type="entry name" value="HAMP"/>
    <property type="match status" value="1"/>
</dbReference>
<dbReference type="PROSITE" id="PS50111">
    <property type="entry name" value="CHEMOTAXIS_TRANSDUC_2"/>
    <property type="match status" value="1"/>
</dbReference>
<evidence type="ECO:0000313" key="10">
    <source>
        <dbReference type="Proteomes" id="UP000281955"/>
    </source>
</evidence>
<dbReference type="EMBL" id="RBWV01000009">
    <property type="protein sequence ID" value="RKS80193.1"/>
    <property type="molecule type" value="Genomic_DNA"/>
</dbReference>
<proteinExistence type="inferred from homology"/>
<dbReference type="RefSeq" id="WP_231121413.1">
    <property type="nucleotide sequence ID" value="NZ_RBWV01000009.1"/>
</dbReference>
<organism evidence="9 10">
    <name type="scientific">Motilibacter peucedani</name>
    <dbReference type="NCBI Taxonomy" id="598650"/>
    <lineage>
        <taxon>Bacteria</taxon>
        <taxon>Bacillati</taxon>
        <taxon>Actinomycetota</taxon>
        <taxon>Actinomycetes</taxon>
        <taxon>Motilibacterales</taxon>
        <taxon>Motilibacteraceae</taxon>
        <taxon>Motilibacter</taxon>
    </lineage>
</organism>
<gene>
    <name evidence="9" type="ORF">CLV35_0614</name>
</gene>
<keyword evidence="6" id="KW-0472">Membrane</keyword>
<evidence type="ECO:0000259" key="8">
    <source>
        <dbReference type="PROSITE" id="PS50885"/>
    </source>
</evidence>
<dbReference type="PROSITE" id="PS50885">
    <property type="entry name" value="HAMP"/>
    <property type="match status" value="1"/>
</dbReference>
<evidence type="ECO:0000256" key="1">
    <source>
        <dbReference type="ARBA" id="ARBA00022692"/>
    </source>
</evidence>
<keyword evidence="10" id="KW-1185">Reference proteome</keyword>
<dbReference type="PANTHER" id="PTHR32089:SF112">
    <property type="entry name" value="LYSOZYME-LIKE PROTEIN-RELATED"/>
    <property type="match status" value="1"/>
</dbReference>
<evidence type="ECO:0000259" key="7">
    <source>
        <dbReference type="PROSITE" id="PS50111"/>
    </source>
</evidence>
<dbReference type="InterPro" id="IPR003660">
    <property type="entry name" value="HAMP_dom"/>
</dbReference>
<dbReference type="Pfam" id="PF00015">
    <property type="entry name" value="MCPsignal"/>
    <property type="match status" value="1"/>
</dbReference>
<evidence type="ECO:0000256" key="3">
    <source>
        <dbReference type="ARBA" id="ARBA00023224"/>
    </source>
</evidence>